<dbReference type="Proteomes" id="UP000606786">
    <property type="component" value="Unassembled WGS sequence"/>
</dbReference>
<dbReference type="InterPro" id="IPR052709">
    <property type="entry name" value="Transposase-MT_Hybrid"/>
</dbReference>
<evidence type="ECO:0000313" key="1">
    <source>
        <dbReference type="EMBL" id="CAD6992988.1"/>
    </source>
</evidence>
<sequence length="128" mass="14932">MKKVYCDDCLSRTQVYTWFTRFKNGREDLNDNPSAGRPETSDRAELVEKVREIIGIVANLTTRMLAEELNTHKNTIWRILTEDLEKRKVCARLVPQELNDDQKMARIFNEKRDFSHRPSSVLACSIAM</sequence>
<dbReference type="PANTHER" id="PTHR46060">
    <property type="entry name" value="MARINER MOS1 TRANSPOSASE-LIKE PROTEIN"/>
    <property type="match status" value="1"/>
</dbReference>
<keyword evidence="2" id="KW-1185">Reference proteome</keyword>
<dbReference type="PANTHER" id="PTHR46060:SF1">
    <property type="entry name" value="MARINER MOS1 TRANSPOSASE-LIKE PROTEIN"/>
    <property type="match status" value="1"/>
</dbReference>
<accession>A0A811U3R2</accession>
<organism evidence="1 2">
    <name type="scientific">Ceratitis capitata</name>
    <name type="common">Mediterranean fruit fly</name>
    <name type="synonym">Tephritis capitata</name>
    <dbReference type="NCBI Taxonomy" id="7213"/>
    <lineage>
        <taxon>Eukaryota</taxon>
        <taxon>Metazoa</taxon>
        <taxon>Ecdysozoa</taxon>
        <taxon>Arthropoda</taxon>
        <taxon>Hexapoda</taxon>
        <taxon>Insecta</taxon>
        <taxon>Pterygota</taxon>
        <taxon>Neoptera</taxon>
        <taxon>Endopterygota</taxon>
        <taxon>Diptera</taxon>
        <taxon>Brachycera</taxon>
        <taxon>Muscomorpha</taxon>
        <taxon>Tephritoidea</taxon>
        <taxon>Tephritidae</taxon>
        <taxon>Ceratitis</taxon>
        <taxon>Ceratitis</taxon>
    </lineage>
</organism>
<proteinExistence type="predicted"/>
<gene>
    <name evidence="1" type="ORF">CCAP1982_LOCUS1819</name>
</gene>
<dbReference type="AlphaFoldDB" id="A0A811U3R2"/>
<comment type="caution">
    <text evidence="1">The sequence shown here is derived from an EMBL/GenBank/DDBJ whole genome shotgun (WGS) entry which is preliminary data.</text>
</comment>
<reference evidence="1" key="1">
    <citation type="submission" date="2020-11" db="EMBL/GenBank/DDBJ databases">
        <authorList>
            <person name="Whitehead M."/>
        </authorList>
    </citation>
    <scope>NUCLEOTIDE SEQUENCE</scope>
    <source>
        <strain evidence="1">EGII</strain>
    </source>
</reference>
<protein>
    <submittedName>
        <fullName evidence="1">(Mediterranean fruit fly) hypothetical protein</fullName>
    </submittedName>
</protein>
<dbReference type="EMBL" id="CAJHJT010000001">
    <property type="protein sequence ID" value="CAD6992988.1"/>
    <property type="molecule type" value="Genomic_DNA"/>
</dbReference>
<name>A0A811U3R2_CERCA</name>
<evidence type="ECO:0000313" key="2">
    <source>
        <dbReference type="Proteomes" id="UP000606786"/>
    </source>
</evidence>